<dbReference type="Proteomes" id="UP000001514">
    <property type="component" value="Unassembled WGS sequence"/>
</dbReference>
<reference evidence="1 2" key="1">
    <citation type="journal article" date="2011" name="Science">
        <title>The Selaginella genome identifies genetic changes associated with the evolution of vascular plants.</title>
        <authorList>
            <person name="Banks J.A."/>
            <person name="Nishiyama T."/>
            <person name="Hasebe M."/>
            <person name="Bowman J.L."/>
            <person name="Gribskov M."/>
            <person name="dePamphilis C."/>
            <person name="Albert V.A."/>
            <person name="Aono N."/>
            <person name="Aoyama T."/>
            <person name="Ambrose B.A."/>
            <person name="Ashton N.W."/>
            <person name="Axtell M.J."/>
            <person name="Barker E."/>
            <person name="Barker M.S."/>
            <person name="Bennetzen J.L."/>
            <person name="Bonawitz N.D."/>
            <person name="Chapple C."/>
            <person name="Cheng C."/>
            <person name="Correa L.G."/>
            <person name="Dacre M."/>
            <person name="DeBarry J."/>
            <person name="Dreyer I."/>
            <person name="Elias M."/>
            <person name="Engstrom E.M."/>
            <person name="Estelle M."/>
            <person name="Feng L."/>
            <person name="Finet C."/>
            <person name="Floyd S.K."/>
            <person name="Frommer W.B."/>
            <person name="Fujita T."/>
            <person name="Gramzow L."/>
            <person name="Gutensohn M."/>
            <person name="Harholt J."/>
            <person name="Hattori M."/>
            <person name="Heyl A."/>
            <person name="Hirai T."/>
            <person name="Hiwatashi Y."/>
            <person name="Ishikawa M."/>
            <person name="Iwata M."/>
            <person name="Karol K.G."/>
            <person name="Koehler B."/>
            <person name="Kolukisaoglu U."/>
            <person name="Kubo M."/>
            <person name="Kurata T."/>
            <person name="Lalonde S."/>
            <person name="Li K."/>
            <person name="Li Y."/>
            <person name="Litt A."/>
            <person name="Lyons E."/>
            <person name="Manning G."/>
            <person name="Maruyama T."/>
            <person name="Michael T.P."/>
            <person name="Mikami K."/>
            <person name="Miyazaki S."/>
            <person name="Morinaga S."/>
            <person name="Murata T."/>
            <person name="Mueller-Roeber B."/>
            <person name="Nelson D.R."/>
            <person name="Obara M."/>
            <person name="Oguri Y."/>
            <person name="Olmstead R.G."/>
            <person name="Onodera N."/>
            <person name="Petersen B.L."/>
            <person name="Pils B."/>
            <person name="Prigge M."/>
            <person name="Rensing S.A."/>
            <person name="Riano-Pachon D.M."/>
            <person name="Roberts A.W."/>
            <person name="Sato Y."/>
            <person name="Scheller H.V."/>
            <person name="Schulz B."/>
            <person name="Schulz C."/>
            <person name="Shakirov E.V."/>
            <person name="Shibagaki N."/>
            <person name="Shinohara N."/>
            <person name="Shippen D.E."/>
            <person name="Soerensen I."/>
            <person name="Sotooka R."/>
            <person name="Sugimoto N."/>
            <person name="Sugita M."/>
            <person name="Sumikawa N."/>
            <person name="Tanurdzic M."/>
            <person name="Theissen G."/>
            <person name="Ulvskov P."/>
            <person name="Wakazuki S."/>
            <person name="Weng J.K."/>
            <person name="Willats W.W."/>
            <person name="Wipf D."/>
            <person name="Wolf P.G."/>
            <person name="Yang L."/>
            <person name="Zimmer A.D."/>
            <person name="Zhu Q."/>
            <person name="Mitros T."/>
            <person name="Hellsten U."/>
            <person name="Loque D."/>
            <person name="Otillar R."/>
            <person name="Salamov A."/>
            <person name="Schmutz J."/>
            <person name="Shapiro H."/>
            <person name="Lindquist E."/>
            <person name="Lucas S."/>
            <person name="Rokhsar D."/>
            <person name="Grigoriev I.V."/>
        </authorList>
    </citation>
    <scope>NUCLEOTIDE SEQUENCE [LARGE SCALE GENOMIC DNA]</scope>
</reference>
<protein>
    <submittedName>
        <fullName evidence="1">Uncharacterized protein</fullName>
    </submittedName>
</protein>
<keyword evidence="2" id="KW-1185">Reference proteome</keyword>
<dbReference type="HOGENOM" id="CLU_1231692_0_0_1"/>
<accession>D8T7D8</accession>
<proteinExistence type="predicted"/>
<dbReference type="EMBL" id="GL377685">
    <property type="protein sequence ID" value="EFJ07445.1"/>
    <property type="molecule type" value="Genomic_DNA"/>
</dbReference>
<name>D8T7D8_SELML</name>
<dbReference type="AlphaFoldDB" id="D8T7D8"/>
<organism evidence="2">
    <name type="scientific">Selaginella moellendorffii</name>
    <name type="common">Spikemoss</name>
    <dbReference type="NCBI Taxonomy" id="88036"/>
    <lineage>
        <taxon>Eukaryota</taxon>
        <taxon>Viridiplantae</taxon>
        <taxon>Streptophyta</taxon>
        <taxon>Embryophyta</taxon>
        <taxon>Tracheophyta</taxon>
        <taxon>Lycopodiopsida</taxon>
        <taxon>Selaginellales</taxon>
        <taxon>Selaginellaceae</taxon>
        <taxon>Selaginella</taxon>
    </lineage>
</organism>
<dbReference type="KEGG" id="smo:SELMODRAFT_429813"/>
<dbReference type="InParanoid" id="D8T7D8"/>
<evidence type="ECO:0000313" key="2">
    <source>
        <dbReference type="Proteomes" id="UP000001514"/>
    </source>
</evidence>
<evidence type="ECO:0000313" key="1">
    <source>
        <dbReference type="EMBL" id="EFJ07445.1"/>
    </source>
</evidence>
<dbReference type="Gramene" id="EFJ07445">
    <property type="protein sequence ID" value="EFJ07445"/>
    <property type="gene ID" value="SELMODRAFT_429813"/>
</dbReference>
<sequence length="225" mass="25452">MFDQRECVAKPIQSVGHCALRRFQYQIIVFFVEHIFADTHGNASLKSEEIVSSPDQVFDLEKGQKKRRSRRWITLLKIVFWLGGCWCSSRKRNARQQILDDTPRSTRDNVALKDRSYIVSSSRVPTQNINASTARLLSAVLAFLLSDGVKVCIKLSLVLGLGSPRVDSLPIHAVHQLKISPSHELVDEAVMQRRIRLPPPRSFLAPQRTGKPSELSVISTLRSRL</sequence>
<gene>
    <name evidence="1" type="ORF">SELMODRAFT_429813</name>
</gene>